<gene>
    <name evidence="10" type="ORF">HNP46_004287</name>
</gene>
<dbReference type="GO" id="GO:0044781">
    <property type="term" value="P:bacterial-type flagellum organization"/>
    <property type="evidence" value="ECO:0007669"/>
    <property type="project" value="UniProtKB-KW"/>
</dbReference>
<dbReference type="Proteomes" id="UP000566995">
    <property type="component" value="Unassembled WGS sequence"/>
</dbReference>
<keyword evidence="10" id="KW-0966">Cell projection</keyword>
<evidence type="ECO:0000313" key="11">
    <source>
        <dbReference type="Proteomes" id="UP000566995"/>
    </source>
</evidence>
<name>A0A7W7KMA0_PSENT</name>
<evidence type="ECO:0000313" key="10">
    <source>
        <dbReference type="EMBL" id="MBB4865406.1"/>
    </source>
</evidence>
<dbReference type="SUPFAM" id="SSF160930">
    <property type="entry name" value="FlhC-like"/>
    <property type="match status" value="1"/>
</dbReference>
<comment type="caution">
    <text evidence="10">The sequence shown here is derived from an EMBL/GenBank/DDBJ whole genome shotgun (WGS) entry which is preliminary data.</text>
</comment>
<dbReference type="RefSeq" id="WP_184592858.1">
    <property type="nucleotide sequence ID" value="NZ_JACHLI010000018.1"/>
</dbReference>
<evidence type="ECO:0000256" key="7">
    <source>
        <dbReference type="ARBA" id="ARBA00023159"/>
    </source>
</evidence>
<sequence>MDDSQKSLLEQHAQVTRAINLLGAGARIQVVLQETEVSKHKLLKLYREISGVSPPKGQIPYSKHWFLKWNQNIHASLFYNYYLAISAQNREMDKMDVFMSAIRLYHSQVGFEDGDVPLVVTRAWMLLKFMETDQLRMTRCTSCSGWFVTDFVQHSNYACVICQPPARVGRSQDGFEAEDEGDELLEEDSD</sequence>
<dbReference type="GO" id="GO:0045893">
    <property type="term" value="P:positive regulation of DNA-templated transcription"/>
    <property type="evidence" value="ECO:0007669"/>
    <property type="project" value="InterPro"/>
</dbReference>
<keyword evidence="10" id="KW-0282">Flagellum</keyword>
<dbReference type="GO" id="GO:0003677">
    <property type="term" value="F:DNA binding"/>
    <property type="evidence" value="ECO:0007669"/>
    <property type="project" value="UniProtKB-KW"/>
</dbReference>
<feature type="region of interest" description="Disordered" evidence="9">
    <location>
        <begin position="170"/>
        <end position="190"/>
    </location>
</feature>
<evidence type="ECO:0000256" key="9">
    <source>
        <dbReference type="SAM" id="MobiDB-lite"/>
    </source>
</evidence>
<evidence type="ECO:0000256" key="5">
    <source>
        <dbReference type="ARBA" id="ARBA00023015"/>
    </source>
</evidence>
<evidence type="ECO:0000256" key="2">
    <source>
        <dbReference type="ARBA" id="ARBA00022723"/>
    </source>
</evidence>
<accession>A0A7W7KMA0</accession>
<keyword evidence="1" id="KW-0963">Cytoplasm</keyword>
<dbReference type="GO" id="GO:0046872">
    <property type="term" value="F:metal ion binding"/>
    <property type="evidence" value="ECO:0007669"/>
    <property type="project" value="UniProtKB-KW"/>
</dbReference>
<evidence type="ECO:0000256" key="6">
    <source>
        <dbReference type="ARBA" id="ARBA00023125"/>
    </source>
</evidence>
<dbReference type="EMBL" id="JACHLI010000018">
    <property type="protein sequence ID" value="MBB4865406.1"/>
    <property type="molecule type" value="Genomic_DNA"/>
</dbReference>
<organism evidence="10 11">
    <name type="scientific">Pseudomonas nitroreducens</name>
    <dbReference type="NCBI Taxonomy" id="46680"/>
    <lineage>
        <taxon>Bacteria</taxon>
        <taxon>Pseudomonadati</taxon>
        <taxon>Pseudomonadota</taxon>
        <taxon>Gammaproteobacteria</taxon>
        <taxon>Pseudomonadales</taxon>
        <taxon>Pseudomonadaceae</taxon>
        <taxon>Pseudomonas</taxon>
    </lineage>
</organism>
<keyword evidence="3" id="KW-1005">Bacterial flagellum biogenesis</keyword>
<keyword evidence="4" id="KW-0862">Zinc</keyword>
<proteinExistence type="predicted"/>
<keyword evidence="6" id="KW-0238">DNA-binding</keyword>
<dbReference type="AlphaFoldDB" id="A0A7W7KMA0"/>
<dbReference type="InterPro" id="IPR007944">
    <property type="entry name" value="FlhC"/>
</dbReference>
<keyword evidence="2" id="KW-0479">Metal-binding</keyword>
<evidence type="ECO:0000256" key="8">
    <source>
        <dbReference type="ARBA" id="ARBA00023163"/>
    </source>
</evidence>
<reference evidence="10 11" key="1">
    <citation type="submission" date="2020-08" db="EMBL/GenBank/DDBJ databases">
        <title>Functional genomics of gut bacteria from endangered species of beetles.</title>
        <authorList>
            <person name="Carlos-Shanley C."/>
        </authorList>
    </citation>
    <scope>NUCLEOTIDE SEQUENCE [LARGE SCALE GENOMIC DNA]</scope>
    <source>
        <strain evidence="10 11">S00179</strain>
    </source>
</reference>
<evidence type="ECO:0000256" key="1">
    <source>
        <dbReference type="ARBA" id="ARBA00022490"/>
    </source>
</evidence>
<dbReference type="Pfam" id="PF05280">
    <property type="entry name" value="FlhC"/>
    <property type="match status" value="1"/>
</dbReference>
<feature type="compositionally biased region" description="Acidic residues" evidence="9">
    <location>
        <begin position="175"/>
        <end position="190"/>
    </location>
</feature>
<evidence type="ECO:0000256" key="3">
    <source>
        <dbReference type="ARBA" id="ARBA00022795"/>
    </source>
</evidence>
<protein>
    <submittedName>
        <fullName evidence="10">Flagellar transcriptional activator FlhC</fullName>
    </submittedName>
</protein>
<keyword evidence="10" id="KW-0969">Cilium</keyword>
<keyword evidence="8" id="KW-0804">Transcription</keyword>
<keyword evidence="5" id="KW-0805">Transcription regulation</keyword>
<keyword evidence="7" id="KW-0010">Activator</keyword>
<evidence type="ECO:0000256" key="4">
    <source>
        <dbReference type="ARBA" id="ARBA00022833"/>
    </source>
</evidence>
<dbReference type="GO" id="GO:1902208">
    <property type="term" value="P:regulation of bacterial-type flagellum assembly"/>
    <property type="evidence" value="ECO:0007669"/>
    <property type="project" value="InterPro"/>
</dbReference>